<dbReference type="InterPro" id="IPR008256">
    <property type="entry name" value="Peptidase_S1B"/>
</dbReference>
<dbReference type="Proteomes" id="UP001433268">
    <property type="component" value="Unassembled WGS sequence"/>
</dbReference>
<dbReference type="GeneID" id="92046049"/>
<keyword evidence="2 6" id="KW-0645">Protease</keyword>
<dbReference type="InterPro" id="IPR050966">
    <property type="entry name" value="Glutamyl_endopeptidase"/>
</dbReference>
<organism evidence="9 10">
    <name type="scientific">Apiospora hydei</name>
    <dbReference type="NCBI Taxonomy" id="1337664"/>
    <lineage>
        <taxon>Eukaryota</taxon>
        <taxon>Fungi</taxon>
        <taxon>Dikarya</taxon>
        <taxon>Ascomycota</taxon>
        <taxon>Pezizomycotina</taxon>
        <taxon>Sordariomycetes</taxon>
        <taxon>Xylariomycetidae</taxon>
        <taxon>Amphisphaeriales</taxon>
        <taxon>Apiosporaceae</taxon>
        <taxon>Apiospora</taxon>
    </lineage>
</organism>
<dbReference type="EMBL" id="JAQQWN010000006">
    <property type="protein sequence ID" value="KAK8080856.1"/>
    <property type="molecule type" value="Genomic_DNA"/>
</dbReference>
<accession>A0ABR1WEC9</accession>
<reference evidence="9 10" key="1">
    <citation type="submission" date="2023-01" db="EMBL/GenBank/DDBJ databases">
        <title>Analysis of 21 Apiospora genomes using comparative genomics revels a genus with tremendous synthesis potential of carbohydrate active enzymes and secondary metabolites.</title>
        <authorList>
            <person name="Sorensen T."/>
        </authorList>
    </citation>
    <scope>NUCLEOTIDE SEQUENCE [LARGE SCALE GENOMIC DNA]</scope>
    <source>
        <strain evidence="9 10">CBS 114990</strain>
    </source>
</reference>
<evidence type="ECO:0000259" key="8">
    <source>
        <dbReference type="Pfam" id="PF00089"/>
    </source>
</evidence>
<feature type="region of interest" description="Disordered" evidence="7">
    <location>
        <begin position="51"/>
        <end position="81"/>
    </location>
</feature>
<evidence type="ECO:0000313" key="9">
    <source>
        <dbReference type="EMBL" id="KAK8080856.1"/>
    </source>
</evidence>
<dbReference type="Gene3D" id="2.40.10.10">
    <property type="entry name" value="Trypsin-like serine proteases"/>
    <property type="match status" value="2"/>
</dbReference>
<evidence type="ECO:0000256" key="2">
    <source>
        <dbReference type="ARBA" id="ARBA00022670"/>
    </source>
</evidence>
<dbReference type="PANTHER" id="PTHR15462">
    <property type="entry name" value="SERINE PROTEASE"/>
    <property type="match status" value="1"/>
</dbReference>
<dbReference type="Pfam" id="PF00089">
    <property type="entry name" value="Trypsin"/>
    <property type="match status" value="1"/>
</dbReference>
<keyword evidence="5 6" id="KW-0720">Serine protease</keyword>
<evidence type="ECO:0000313" key="10">
    <source>
        <dbReference type="Proteomes" id="UP001433268"/>
    </source>
</evidence>
<keyword evidence="3" id="KW-0732">Signal</keyword>
<protein>
    <recommendedName>
        <fullName evidence="6">Serine protease</fullName>
        <ecNumber evidence="6">3.4.21.-</ecNumber>
    </recommendedName>
</protein>
<keyword evidence="4 6" id="KW-0378">Hydrolase</keyword>
<dbReference type="RefSeq" id="XP_066668331.1">
    <property type="nucleotide sequence ID" value="XM_066812989.1"/>
</dbReference>
<dbReference type="EC" id="3.4.21.-" evidence="6"/>
<keyword evidence="10" id="KW-1185">Reference proteome</keyword>
<dbReference type="InterPro" id="IPR043504">
    <property type="entry name" value="Peptidase_S1_PA_chymotrypsin"/>
</dbReference>
<evidence type="ECO:0000256" key="7">
    <source>
        <dbReference type="SAM" id="MobiDB-lite"/>
    </source>
</evidence>
<evidence type="ECO:0000256" key="3">
    <source>
        <dbReference type="ARBA" id="ARBA00022729"/>
    </source>
</evidence>
<comment type="caution">
    <text evidence="9">The sequence shown here is derived from an EMBL/GenBank/DDBJ whole genome shotgun (WGS) entry which is preliminary data.</text>
</comment>
<evidence type="ECO:0000256" key="6">
    <source>
        <dbReference type="RuleBase" id="RU004296"/>
    </source>
</evidence>
<gene>
    <name evidence="9" type="ORF">PG997_008674</name>
</gene>
<dbReference type="PANTHER" id="PTHR15462:SF8">
    <property type="entry name" value="SERINE PROTEASE"/>
    <property type="match status" value="1"/>
</dbReference>
<feature type="compositionally biased region" description="Pro residues" evidence="7">
    <location>
        <begin position="68"/>
        <end position="77"/>
    </location>
</feature>
<dbReference type="PRINTS" id="PR00839">
    <property type="entry name" value="V8PROTEASE"/>
</dbReference>
<dbReference type="SUPFAM" id="SSF50494">
    <property type="entry name" value="Trypsin-like serine proteases"/>
    <property type="match status" value="1"/>
</dbReference>
<evidence type="ECO:0000256" key="1">
    <source>
        <dbReference type="ARBA" id="ARBA00008764"/>
    </source>
</evidence>
<sequence>MKHPAAAAPIGESFPIYLLVLSSYTYHDVVLSAHTCLFFLAVTSTVTALPTSNTPRADVPVQDVGHAAPPPPNPSAPKPTFLQVSPRDLAASIANVTAGRPAPLGVKRPSPSSPVSGRAVIGADNRVYWPSTDYPYSAMGRLFRSDGIVCTGTLIGPRHVTTAKHCIPSDGSITIKFQPAYDGKDRFPSAYVTTVLAPAAGASDQCNYKEDWAVVVLDTRLGDSRGYMSYDILPAAKADQAIFYSYGYPSDKSADVSKPYRQEAITVAKSSSFKCDQYGPLNTNADANGGQSGSPIWLPPDANGVRTMYGVMSSSSATATFFAGARSGLGGFSICCRRIPREKPAPAIGFGTFGKVIPLSYELQTVMPEESCGTIYRQL</sequence>
<dbReference type="InterPro" id="IPR001254">
    <property type="entry name" value="Trypsin_dom"/>
</dbReference>
<proteinExistence type="inferred from homology"/>
<name>A0ABR1WEC9_9PEZI</name>
<evidence type="ECO:0000256" key="4">
    <source>
        <dbReference type="ARBA" id="ARBA00022801"/>
    </source>
</evidence>
<comment type="similarity">
    <text evidence="1 6">Belongs to the peptidase S1B family.</text>
</comment>
<feature type="domain" description="Peptidase S1" evidence="8">
    <location>
        <begin position="138"/>
        <end position="314"/>
    </location>
</feature>
<dbReference type="InterPro" id="IPR009003">
    <property type="entry name" value="Peptidase_S1_PA"/>
</dbReference>
<evidence type="ECO:0000256" key="5">
    <source>
        <dbReference type="ARBA" id="ARBA00022825"/>
    </source>
</evidence>